<feature type="domain" description="Anti-proliferative protein" evidence="2">
    <location>
        <begin position="1"/>
        <end position="108"/>
    </location>
</feature>
<dbReference type="SUPFAM" id="SSF160696">
    <property type="entry name" value="BTG domain-like"/>
    <property type="match status" value="1"/>
</dbReference>
<dbReference type="InterPro" id="IPR033332">
    <property type="entry name" value="BTG"/>
</dbReference>
<dbReference type="GO" id="GO:0005634">
    <property type="term" value="C:nucleus"/>
    <property type="evidence" value="ECO:0007669"/>
    <property type="project" value="TreeGrafter"/>
</dbReference>
<gene>
    <name evidence="3" type="ORF">RF11_02151</name>
</gene>
<comment type="caution">
    <text evidence="3">The sequence shown here is derived from an EMBL/GenBank/DDBJ whole genome shotgun (WGS) entry which is preliminary data.</text>
</comment>
<proteinExistence type="inferred from homology"/>
<dbReference type="AlphaFoldDB" id="A0A0C2J914"/>
<organism evidence="3 4">
    <name type="scientific">Thelohanellus kitauei</name>
    <name type="common">Myxosporean</name>
    <dbReference type="NCBI Taxonomy" id="669202"/>
    <lineage>
        <taxon>Eukaryota</taxon>
        <taxon>Metazoa</taxon>
        <taxon>Cnidaria</taxon>
        <taxon>Myxozoa</taxon>
        <taxon>Myxosporea</taxon>
        <taxon>Bivalvulida</taxon>
        <taxon>Platysporina</taxon>
        <taxon>Myxobolidae</taxon>
        <taxon>Thelohanellus</taxon>
    </lineage>
</organism>
<evidence type="ECO:0000259" key="2">
    <source>
        <dbReference type="SMART" id="SM00099"/>
    </source>
</evidence>
<dbReference type="GO" id="GO:0005737">
    <property type="term" value="C:cytoplasm"/>
    <property type="evidence" value="ECO:0007669"/>
    <property type="project" value="TreeGrafter"/>
</dbReference>
<evidence type="ECO:0000313" key="3">
    <source>
        <dbReference type="EMBL" id="KII74304.1"/>
    </source>
</evidence>
<dbReference type="OrthoDB" id="19928at2759"/>
<protein>
    <submittedName>
        <fullName evidence="3">Protein Tob2</fullName>
    </submittedName>
</protein>
<evidence type="ECO:0000256" key="1">
    <source>
        <dbReference type="ARBA" id="ARBA00007989"/>
    </source>
</evidence>
<name>A0A0C2J914_THEKT</name>
<dbReference type="InterPro" id="IPR002087">
    <property type="entry name" value="Anti_prolifrtn"/>
</dbReference>
<dbReference type="Pfam" id="PF07742">
    <property type="entry name" value="BTG"/>
    <property type="match status" value="1"/>
</dbReference>
<evidence type="ECO:0000313" key="4">
    <source>
        <dbReference type="Proteomes" id="UP000031668"/>
    </source>
</evidence>
<reference evidence="3 4" key="1">
    <citation type="journal article" date="2014" name="Genome Biol. Evol.">
        <title>The genome of the myxosporean Thelohanellus kitauei shows adaptations to nutrient acquisition within its fish host.</title>
        <authorList>
            <person name="Yang Y."/>
            <person name="Xiong J."/>
            <person name="Zhou Z."/>
            <person name="Huo F."/>
            <person name="Miao W."/>
            <person name="Ran C."/>
            <person name="Liu Y."/>
            <person name="Zhang J."/>
            <person name="Feng J."/>
            <person name="Wang M."/>
            <person name="Wang M."/>
            <person name="Wang L."/>
            <person name="Yao B."/>
        </authorList>
    </citation>
    <scope>NUCLEOTIDE SEQUENCE [LARGE SCALE GENOMIC DNA]</scope>
    <source>
        <strain evidence="3">Wuqing</strain>
    </source>
</reference>
<dbReference type="Proteomes" id="UP000031668">
    <property type="component" value="Unassembled WGS sequence"/>
</dbReference>
<dbReference type="Gene3D" id="3.90.640.90">
    <property type="entry name" value="Anti-proliferative protein, N-terminal domain"/>
    <property type="match status" value="1"/>
</dbReference>
<dbReference type="PANTHER" id="PTHR22978">
    <property type="entry name" value="B-CELL TRANSLOCATION GENE"/>
    <property type="match status" value="1"/>
</dbReference>
<keyword evidence="4" id="KW-1185">Reference proteome</keyword>
<dbReference type="SMART" id="SM00099">
    <property type="entry name" value="btg1"/>
    <property type="match status" value="1"/>
</dbReference>
<sequence>MQGVIDLGCRYVVYLINQKEPESLERMNSFKCELEKAIMVRCLTHWFPEEPLKGSGFRSINLYGKDIDPIVKSICETTDVPIKWINSTFTDNYVIFIDPTGVTVKIENLGMYEIGALPNGEFSRKPTDNYFGRVHQAPPNIPKLPSYVDYSGTSVSPDFSTINRGNYVVCENSNDFNVSLSCASSFHHQKNMAFDDISTKMQPIFVY</sequence>
<accession>A0A0C2J914</accession>
<dbReference type="EMBL" id="JWZT01000466">
    <property type="protein sequence ID" value="KII74304.1"/>
    <property type="molecule type" value="Genomic_DNA"/>
</dbReference>
<comment type="similarity">
    <text evidence="1">Belongs to the BTG family.</text>
</comment>
<dbReference type="PANTHER" id="PTHR22978:SF22">
    <property type="entry name" value="BTG FAMILY PROTEIN"/>
    <property type="match status" value="1"/>
</dbReference>
<dbReference type="InterPro" id="IPR036054">
    <property type="entry name" value="BTG-like_sf"/>
</dbReference>